<keyword evidence="2" id="KW-1003">Cell membrane</keyword>
<evidence type="ECO:0000256" key="1">
    <source>
        <dbReference type="ARBA" id="ARBA00004651"/>
    </source>
</evidence>
<feature type="transmembrane region" description="Helical" evidence="6">
    <location>
        <begin position="359"/>
        <end position="386"/>
    </location>
</feature>
<feature type="transmembrane region" description="Helical" evidence="6">
    <location>
        <begin position="49"/>
        <end position="73"/>
    </location>
</feature>
<dbReference type="AlphaFoldDB" id="A0A1T5KD67"/>
<feature type="transmembrane region" description="Helical" evidence="6">
    <location>
        <begin position="454"/>
        <end position="473"/>
    </location>
</feature>
<dbReference type="Pfam" id="PF12704">
    <property type="entry name" value="MacB_PCD"/>
    <property type="match status" value="2"/>
</dbReference>
<feature type="transmembrane region" description="Helical" evidence="6">
    <location>
        <begin position="406"/>
        <end position="429"/>
    </location>
</feature>
<dbReference type="Pfam" id="PF02687">
    <property type="entry name" value="FtsX"/>
    <property type="match status" value="2"/>
</dbReference>
<accession>A0A1T5KD67</accession>
<evidence type="ECO:0000313" key="9">
    <source>
        <dbReference type="EMBL" id="SKC61672.1"/>
    </source>
</evidence>
<protein>
    <submittedName>
        <fullName evidence="9">ABC-type antimicrobial peptide transport system, permease component</fullName>
    </submittedName>
</protein>
<dbReference type="STRING" id="688867.SAMN05660236_2059"/>
<sequence>MLYGIDIEIVVAVAQCVTNKRISNQITSTPYMLKNYFKIALRNLLRNSVYSVINISGLSIGIACTILILLWVYDEVTYDRFQPKYDNLYQAWIKSHFDGTISSWTSGPQPLAEGIKNADTHVRNTVLVDWGGEHLLRVGDNRIVKQGHFVGKAFLEMFQFELIKGDAATVLDDPTSIVLTESAAKALFGDQDPINQLVNVSNFADLKVTGILKDIPRNSSFEFECLIPWDHNKKYAEWIKETENTWGEYSFQTFVELAPGTPSENVDKSISDILTKNGEDEMKREVFLYPMSRWRLHSSFKNGIEEGGLIDYVTGFTAIAAFIMIIACINFMNLSTARSERRAREVGIRKSVGSRRKEIVAQFLGESVLLSMFALLLAIVLVEIALPFYNTLVQKKLTLDFTSPLFWILSVSLVLFTGLLSGSYPAFYLSSFQPAAVLKGKITVGKTGVTPRKILVTLQFGFSIILISSTLIIQQQISHIKDRELGYQQNKLMMVDCTADLEKNYKAVKNELLNGNIATSVTKSQSPVTAIFSNNFVGWPGKPEDLKVLFTTLRVDYDYNKTMGTKITEGRDFSEEHKSDTAAVILNQAAIEVMGLKDPIGTQLDIWGDKFEVIGITENVLMGSLFQEVKPSFTVLRTESANFITIRLPDSKTIPESVKEVEKVTTKYNPAYPFDYTFADTEFAKKFTEINLISDLSNIFAFLAIFITGLGLFGLAAFTAEQRTKEIGIRKVLGATLSGIVVLISKDFSRMVIIAFLIAAPLAWWMMNEFLERYSYRIEVPLWVLLASGAIALLFALVIVSTQALRAGRRNPAQSLRNE</sequence>
<evidence type="ECO:0000313" key="10">
    <source>
        <dbReference type="Proteomes" id="UP000190961"/>
    </source>
</evidence>
<feature type="domain" description="ABC3 transporter permease C-terminal" evidence="7">
    <location>
        <begin position="698"/>
        <end position="812"/>
    </location>
</feature>
<dbReference type="InterPro" id="IPR025857">
    <property type="entry name" value="MacB_PCD"/>
</dbReference>
<evidence type="ECO:0000259" key="8">
    <source>
        <dbReference type="Pfam" id="PF12704"/>
    </source>
</evidence>
<dbReference type="PANTHER" id="PTHR30572">
    <property type="entry name" value="MEMBRANE COMPONENT OF TRANSPORTER-RELATED"/>
    <property type="match status" value="1"/>
</dbReference>
<dbReference type="GO" id="GO:0022857">
    <property type="term" value="F:transmembrane transporter activity"/>
    <property type="evidence" value="ECO:0007669"/>
    <property type="project" value="TreeGrafter"/>
</dbReference>
<reference evidence="9 10" key="1">
    <citation type="submission" date="2017-02" db="EMBL/GenBank/DDBJ databases">
        <authorList>
            <person name="Peterson S.W."/>
        </authorList>
    </citation>
    <scope>NUCLEOTIDE SEQUENCE [LARGE SCALE GENOMIC DNA]</scope>
    <source>
        <strain evidence="9 10">DSM 25262</strain>
    </source>
</reference>
<feature type="transmembrane region" description="Helical" evidence="6">
    <location>
        <begin position="780"/>
        <end position="800"/>
    </location>
</feature>
<evidence type="ECO:0000256" key="6">
    <source>
        <dbReference type="SAM" id="Phobius"/>
    </source>
</evidence>
<gene>
    <name evidence="9" type="ORF">SAMN05660236_2059</name>
</gene>
<keyword evidence="4 6" id="KW-1133">Transmembrane helix</keyword>
<feature type="transmembrane region" description="Helical" evidence="6">
    <location>
        <begin position="732"/>
        <end position="760"/>
    </location>
</feature>
<proteinExistence type="predicted"/>
<feature type="domain" description="ABC3 transporter permease C-terminal" evidence="7">
    <location>
        <begin position="318"/>
        <end position="433"/>
    </location>
</feature>
<evidence type="ECO:0000259" key="7">
    <source>
        <dbReference type="Pfam" id="PF02687"/>
    </source>
</evidence>
<keyword evidence="5 6" id="KW-0472">Membrane</keyword>
<feature type="domain" description="MacB-like periplasmic core" evidence="8">
    <location>
        <begin position="51"/>
        <end position="272"/>
    </location>
</feature>
<dbReference type="InterPro" id="IPR050250">
    <property type="entry name" value="Macrolide_Exporter_MacB"/>
</dbReference>
<feature type="transmembrane region" description="Helical" evidence="6">
    <location>
        <begin position="699"/>
        <end position="720"/>
    </location>
</feature>
<name>A0A1T5KD67_9BACT</name>
<keyword evidence="10" id="KW-1185">Reference proteome</keyword>
<keyword evidence="3 6" id="KW-0812">Transmembrane</keyword>
<organism evidence="9 10">
    <name type="scientific">Ohtaekwangia koreensis</name>
    <dbReference type="NCBI Taxonomy" id="688867"/>
    <lineage>
        <taxon>Bacteria</taxon>
        <taxon>Pseudomonadati</taxon>
        <taxon>Bacteroidota</taxon>
        <taxon>Cytophagia</taxon>
        <taxon>Cytophagales</taxon>
        <taxon>Fulvivirgaceae</taxon>
        <taxon>Ohtaekwangia</taxon>
    </lineage>
</organism>
<dbReference type="InterPro" id="IPR003838">
    <property type="entry name" value="ABC3_permease_C"/>
</dbReference>
<feature type="transmembrane region" description="Helical" evidence="6">
    <location>
        <begin position="312"/>
        <end position="334"/>
    </location>
</feature>
<dbReference type="PANTHER" id="PTHR30572:SF18">
    <property type="entry name" value="ABC-TYPE MACROLIDE FAMILY EXPORT SYSTEM PERMEASE COMPONENT 2"/>
    <property type="match status" value="1"/>
</dbReference>
<dbReference type="GO" id="GO:0005886">
    <property type="term" value="C:plasma membrane"/>
    <property type="evidence" value="ECO:0007669"/>
    <property type="project" value="UniProtKB-SubCell"/>
</dbReference>
<feature type="domain" description="MacB-like periplasmic core" evidence="8">
    <location>
        <begin position="545"/>
        <end position="663"/>
    </location>
</feature>
<evidence type="ECO:0000256" key="3">
    <source>
        <dbReference type="ARBA" id="ARBA00022692"/>
    </source>
</evidence>
<dbReference type="EMBL" id="FUZU01000001">
    <property type="protein sequence ID" value="SKC61672.1"/>
    <property type="molecule type" value="Genomic_DNA"/>
</dbReference>
<evidence type="ECO:0000256" key="2">
    <source>
        <dbReference type="ARBA" id="ARBA00022475"/>
    </source>
</evidence>
<evidence type="ECO:0000256" key="4">
    <source>
        <dbReference type="ARBA" id="ARBA00022989"/>
    </source>
</evidence>
<comment type="subcellular location">
    <subcellularLocation>
        <location evidence="1">Cell membrane</location>
        <topology evidence="1">Multi-pass membrane protein</topology>
    </subcellularLocation>
</comment>
<evidence type="ECO:0000256" key="5">
    <source>
        <dbReference type="ARBA" id="ARBA00023136"/>
    </source>
</evidence>
<dbReference type="Proteomes" id="UP000190961">
    <property type="component" value="Unassembled WGS sequence"/>
</dbReference>